<organism evidence="1 2">
    <name type="scientific">Camellia sinensis var. sinensis</name>
    <name type="common">China tea</name>
    <dbReference type="NCBI Taxonomy" id="542762"/>
    <lineage>
        <taxon>Eukaryota</taxon>
        <taxon>Viridiplantae</taxon>
        <taxon>Streptophyta</taxon>
        <taxon>Embryophyta</taxon>
        <taxon>Tracheophyta</taxon>
        <taxon>Spermatophyta</taxon>
        <taxon>Magnoliopsida</taxon>
        <taxon>eudicotyledons</taxon>
        <taxon>Gunneridae</taxon>
        <taxon>Pentapetalae</taxon>
        <taxon>asterids</taxon>
        <taxon>Ericales</taxon>
        <taxon>Theaceae</taxon>
        <taxon>Camellia</taxon>
    </lineage>
</organism>
<accession>A0A4S4DQH2</accession>
<dbReference type="Proteomes" id="UP000306102">
    <property type="component" value="Unassembled WGS sequence"/>
</dbReference>
<proteinExistence type="predicted"/>
<reference evidence="1 2" key="1">
    <citation type="journal article" date="2018" name="Proc. Natl. Acad. Sci. U.S.A.">
        <title>Draft genome sequence of Camellia sinensis var. sinensis provides insights into the evolution of the tea genome and tea quality.</title>
        <authorList>
            <person name="Wei C."/>
            <person name="Yang H."/>
            <person name="Wang S."/>
            <person name="Zhao J."/>
            <person name="Liu C."/>
            <person name="Gao L."/>
            <person name="Xia E."/>
            <person name="Lu Y."/>
            <person name="Tai Y."/>
            <person name="She G."/>
            <person name="Sun J."/>
            <person name="Cao H."/>
            <person name="Tong W."/>
            <person name="Gao Q."/>
            <person name="Li Y."/>
            <person name="Deng W."/>
            <person name="Jiang X."/>
            <person name="Wang W."/>
            <person name="Chen Q."/>
            <person name="Zhang S."/>
            <person name="Li H."/>
            <person name="Wu J."/>
            <person name="Wang P."/>
            <person name="Li P."/>
            <person name="Shi C."/>
            <person name="Zheng F."/>
            <person name="Jian J."/>
            <person name="Huang B."/>
            <person name="Shan D."/>
            <person name="Shi M."/>
            <person name="Fang C."/>
            <person name="Yue Y."/>
            <person name="Li F."/>
            <person name="Li D."/>
            <person name="Wei S."/>
            <person name="Han B."/>
            <person name="Jiang C."/>
            <person name="Yin Y."/>
            <person name="Xia T."/>
            <person name="Zhang Z."/>
            <person name="Bennetzen J.L."/>
            <person name="Zhao S."/>
            <person name="Wan X."/>
        </authorList>
    </citation>
    <scope>NUCLEOTIDE SEQUENCE [LARGE SCALE GENOMIC DNA]</scope>
    <source>
        <strain evidence="2">cv. Shuchazao</strain>
        <tissue evidence="1">Leaf</tissue>
    </source>
</reference>
<dbReference type="EMBL" id="SDRB02010645">
    <property type="protein sequence ID" value="THG05319.1"/>
    <property type="molecule type" value="Genomic_DNA"/>
</dbReference>
<protein>
    <recommendedName>
        <fullName evidence="3">TMV resistance protein N</fullName>
    </recommendedName>
</protein>
<evidence type="ECO:0000313" key="1">
    <source>
        <dbReference type="EMBL" id="THG05319.1"/>
    </source>
</evidence>
<evidence type="ECO:0000313" key="2">
    <source>
        <dbReference type="Proteomes" id="UP000306102"/>
    </source>
</evidence>
<name>A0A4S4DQH2_CAMSN</name>
<sequence length="215" mass="24420">MSKSETELLAVATWKWSNHLLFLTSFFIKVCQIGGLNFCVVYTLPDYDGGWAFDENYLGISNETKGLNWTYAPMFFGMPEVNKHMIWLSHWKFGNQLEGGDQVNVSFDMNAYFQVKECGVHLVYDQEEKVITESSVEEVVQICTYPCYQNVIDGDLSAYRTSGGLFLLCHYDCMMRRRCSIDGCDIDEYETTDTNVAVSVIQDGAVNIDIGLHKG</sequence>
<dbReference type="AlphaFoldDB" id="A0A4S4DQH2"/>
<gene>
    <name evidence="1" type="ORF">TEA_010823</name>
</gene>
<comment type="caution">
    <text evidence="1">The sequence shown here is derived from an EMBL/GenBank/DDBJ whole genome shotgun (WGS) entry which is preliminary data.</text>
</comment>
<keyword evidence="2" id="KW-1185">Reference proteome</keyword>
<evidence type="ECO:0008006" key="3">
    <source>
        <dbReference type="Google" id="ProtNLM"/>
    </source>
</evidence>